<dbReference type="Proteomes" id="UP000251923">
    <property type="component" value="Unassembled WGS sequence"/>
</dbReference>
<dbReference type="InterPro" id="IPR003425">
    <property type="entry name" value="CCB3/YggT"/>
</dbReference>
<dbReference type="Pfam" id="PF02325">
    <property type="entry name" value="CCB3_YggT"/>
    <property type="match status" value="1"/>
</dbReference>
<dbReference type="GO" id="GO:0016020">
    <property type="term" value="C:membrane"/>
    <property type="evidence" value="ECO:0007669"/>
    <property type="project" value="InterPro"/>
</dbReference>
<sequence>MISFIQNILQIYISVIIVWALLSWLPGARQSRLGQLLDRIVRPYIDWFERIIPPIGGISFSPIVAILVLELAISGLNVLR</sequence>
<dbReference type="PANTHER" id="PTHR33219:SF14">
    <property type="entry name" value="PROTEIN COFACTOR ASSEMBLY OF COMPLEX C SUBUNIT B CCB3, CHLOROPLASTIC-RELATED"/>
    <property type="match status" value="1"/>
</dbReference>
<evidence type="ECO:0000313" key="3">
    <source>
        <dbReference type="Proteomes" id="UP000251923"/>
    </source>
</evidence>
<proteinExistence type="inferred from homology"/>
<evidence type="ECO:0000313" key="2">
    <source>
        <dbReference type="EMBL" id="RAV80466.1"/>
    </source>
</evidence>
<organism evidence="2 3">
    <name type="scientific">Aerococcus urinae</name>
    <dbReference type="NCBI Taxonomy" id="1376"/>
    <lineage>
        <taxon>Bacteria</taxon>
        <taxon>Bacillati</taxon>
        <taxon>Bacillota</taxon>
        <taxon>Bacilli</taxon>
        <taxon>Lactobacillales</taxon>
        <taxon>Aerococcaceae</taxon>
        <taxon>Aerococcus</taxon>
    </lineage>
</organism>
<dbReference type="PANTHER" id="PTHR33219">
    <property type="entry name" value="YLMG HOMOLOG PROTEIN 2, CHLOROPLASTIC"/>
    <property type="match status" value="1"/>
</dbReference>
<dbReference type="GeneID" id="86970361"/>
<comment type="similarity">
    <text evidence="1">Belongs to the YggT family.</text>
</comment>
<reference evidence="2 3" key="1">
    <citation type="submission" date="2018-04" db="EMBL/GenBank/DDBJ databases">
        <title>Aerococcus urinae genomes.</title>
        <authorList>
            <person name="Hilt E."/>
            <person name="Gilbert N.M."/>
            <person name="Thomas-White K."/>
            <person name="Putonti C."/>
            <person name="Lewis A.L."/>
            <person name="Visck K.L."/>
            <person name="Wolfe A.J."/>
        </authorList>
    </citation>
    <scope>NUCLEOTIDE SEQUENCE [LARGE SCALE GENOMIC DNA]</scope>
    <source>
        <strain evidence="2 3">UMB7480</strain>
    </source>
</reference>
<name>A0A178HIX1_9LACT</name>
<comment type="caution">
    <text evidence="2">The sequence shown here is derived from an EMBL/GenBank/DDBJ whole genome shotgun (WGS) entry which is preliminary data.</text>
</comment>
<dbReference type="RefSeq" id="WP_082888605.1">
    <property type="nucleotide sequence ID" value="NZ_JASODG010000004.1"/>
</dbReference>
<dbReference type="AlphaFoldDB" id="A0A178HIX1"/>
<protein>
    <submittedName>
        <fullName evidence="2">YggT family protein</fullName>
    </submittedName>
</protein>
<gene>
    <name evidence="2" type="ORF">DBT54_04010</name>
</gene>
<dbReference type="EMBL" id="QMHM01000005">
    <property type="protein sequence ID" value="RAV80466.1"/>
    <property type="molecule type" value="Genomic_DNA"/>
</dbReference>
<accession>A0A178HIX1</accession>
<evidence type="ECO:0000256" key="1">
    <source>
        <dbReference type="ARBA" id="ARBA00010894"/>
    </source>
</evidence>